<gene>
    <name evidence="2" type="ORF">DWW02_13820</name>
</gene>
<protein>
    <submittedName>
        <fullName evidence="2">Uncharacterized protein</fullName>
    </submittedName>
</protein>
<evidence type="ECO:0000313" key="2">
    <source>
        <dbReference type="EMBL" id="RGV75380.1"/>
    </source>
</evidence>
<keyword evidence="1" id="KW-0472">Membrane</keyword>
<accession>A0A412Z5Y8</accession>
<keyword evidence="1" id="KW-0812">Transmembrane</keyword>
<dbReference type="AlphaFoldDB" id="A0A412Z5Y8"/>
<keyword evidence="1" id="KW-1133">Transmembrane helix</keyword>
<sequence>MANEMIKETEQVIDQEIVMALSIDRVMGLLLIGVTMLIIFRAVLIARKASPLHPQKSHPQNCQ</sequence>
<reference evidence="2 3" key="1">
    <citation type="submission" date="2018-08" db="EMBL/GenBank/DDBJ databases">
        <title>A genome reference for cultivated species of the human gut microbiota.</title>
        <authorList>
            <person name="Zou Y."/>
            <person name="Xue W."/>
            <person name="Luo G."/>
        </authorList>
    </citation>
    <scope>NUCLEOTIDE SEQUENCE [LARGE SCALE GENOMIC DNA]</scope>
    <source>
        <strain evidence="2 3">AF14-18</strain>
    </source>
</reference>
<proteinExistence type="predicted"/>
<comment type="caution">
    <text evidence="2">The sequence shown here is derived from an EMBL/GenBank/DDBJ whole genome shotgun (WGS) entry which is preliminary data.</text>
</comment>
<feature type="transmembrane region" description="Helical" evidence="1">
    <location>
        <begin position="26"/>
        <end position="46"/>
    </location>
</feature>
<organism evidence="2 3">
    <name type="scientific">Enterocloster bolteae</name>
    <dbReference type="NCBI Taxonomy" id="208479"/>
    <lineage>
        <taxon>Bacteria</taxon>
        <taxon>Bacillati</taxon>
        <taxon>Bacillota</taxon>
        <taxon>Clostridia</taxon>
        <taxon>Lachnospirales</taxon>
        <taxon>Lachnospiraceae</taxon>
        <taxon>Enterocloster</taxon>
    </lineage>
</organism>
<dbReference type="Proteomes" id="UP000284543">
    <property type="component" value="Unassembled WGS sequence"/>
</dbReference>
<evidence type="ECO:0000313" key="3">
    <source>
        <dbReference type="Proteomes" id="UP000284543"/>
    </source>
</evidence>
<name>A0A412Z5Y8_9FIRM</name>
<dbReference type="EMBL" id="QRZM01000005">
    <property type="protein sequence ID" value="RGV75380.1"/>
    <property type="molecule type" value="Genomic_DNA"/>
</dbReference>
<evidence type="ECO:0000256" key="1">
    <source>
        <dbReference type="SAM" id="Phobius"/>
    </source>
</evidence>